<feature type="domain" description="Clp R" evidence="1">
    <location>
        <begin position="11"/>
        <end position="118"/>
    </location>
</feature>
<dbReference type="InterPro" id="IPR004176">
    <property type="entry name" value="Clp_R_N"/>
</dbReference>
<dbReference type="PROSITE" id="PS51903">
    <property type="entry name" value="CLP_R"/>
    <property type="match status" value="1"/>
</dbReference>
<dbReference type="SUPFAM" id="SSF81923">
    <property type="entry name" value="Double Clp-N motif"/>
    <property type="match status" value="1"/>
</dbReference>
<dbReference type="EMBL" id="UINC01201177">
    <property type="protein sequence ID" value="SVE20394.1"/>
    <property type="molecule type" value="Genomic_DNA"/>
</dbReference>
<dbReference type="InterPro" id="IPR036628">
    <property type="entry name" value="Clp_N_dom_sf"/>
</dbReference>
<dbReference type="AlphaFoldDB" id="A0A383BKH6"/>
<gene>
    <name evidence="2" type="ORF">METZ01_LOCUS473248</name>
</gene>
<proteinExistence type="predicted"/>
<evidence type="ECO:0000259" key="1">
    <source>
        <dbReference type="PROSITE" id="PS51903"/>
    </source>
</evidence>
<dbReference type="Pfam" id="PF02861">
    <property type="entry name" value="Clp_N"/>
    <property type="match status" value="1"/>
</dbReference>
<feature type="non-terminal residue" evidence="2">
    <location>
        <position position="118"/>
    </location>
</feature>
<sequence length="118" mass="13104">MVHASCLGMNTQKFTEMSLQAIQDSQSYAQSAGNTEVDTFHLLKALIEQEHGIVPELLSRMSLSANMLSLALDRELEKLPKTTGNVDTSKVYVTQVMNQVLTEAEKEVSQLKDEFISV</sequence>
<evidence type="ECO:0000313" key="2">
    <source>
        <dbReference type="EMBL" id="SVE20394.1"/>
    </source>
</evidence>
<dbReference type="Gene3D" id="1.10.1780.10">
    <property type="entry name" value="Clp, N-terminal domain"/>
    <property type="match status" value="1"/>
</dbReference>
<protein>
    <recommendedName>
        <fullName evidence="1">Clp R domain-containing protein</fullName>
    </recommendedName>
</protein>
<reference evidence="2" key="1">
    <citation type="submission" date="2018-05" db="EMBL/GenBank/DDBJ databases">
        <authorList>
            <person name="Lanie J.A."/>
            <person name="Ng W.-L."/>
            <person name="Kazmierczak K.M."/>
            <person name="Andrzejewski T.M."/>
            <person name="Davidsen T.M."/>
            <person name="Wayne K.J."/>
            <person name="Tettelin H."/>
            <person name="Glass J.I."/>
            <person name="Rusch D."/>
            <person name="Podicherti R."/>
            <person name="Tsui H.-C.T."/>
            <person name="Winkler M.E."/>
        </authorList>
    </citation>
    <scope>NUCLEOTIDE SEQUENCE</scope>
</reference>
<name>A0A383BKH6_9ZZZZ</name>
<accession>A0A383BKH6</accession>
<organism evidence="2">
    <name type="scientific">marine metagenome</name>
    <dbReference type="NCBI Taxonomy" id="408172"/>
    <lineage>
        <taxon>unclassified sequences</taxon>
        <taxon>metagenomes</taxon>
        <taxon>ecological metagenomes</taxon>
    </lineage>
</organism>